<dbReference type="InterPro" id="IPR029063">
    <property type="entry name" value="SAM-dependent_MTases_sf"/>
</dbReference>
<evidence type="ECO:0000256" key="2">
    <source>
        <dbReference type="ARBA" id="ARBA00022603"/>
    </source>
</evidence>
<comment type="caution">
    <text evidence="8">The sequence shown here is derived from an EMBL/GenBank/DDBJ whole genome shotgun (WGS) entry which is preliminary data.</text>
</comment>
<dbReference type="Pfam" id="PF01555">
    <property type="entry name" value="N6_N4_Mtase"/>
    <property type="match status" value="1"/>
</dbReference>
<dbReference type="OrthoDB" id="9773571at2"/>
<feature type="region of interest" description="Disordered" evidence="6">
    <location>
        <begin position="161"/>
        <end position="185"/>
    </location>
</feature>
<dbReference type="GO" id="GO:0008170">
    <property type="term" value="F:N-methyltransferase activity"/>
    <property type="evidence" value="ECO:0007669"/>
    <property type="project" value="InterPro"/>
</dbReference>
<dbReference type="PRINTS" id="PR00508">
    <property type="entry name" value="S21N4MTFRASE"/>
</dbReference>
<dbReference type="SUPFAM" id="SSF53335">
    <property type="entry name" value="S-adenosyl-L-methionine-dependent methyltransferases"/>
    <property type="match status" value="1"/>
</dbReference>
<keyword evidence="2" id="KW-0489">Methyltransferase</keyword>
<comment type="similarity">
    <text evidence="1 5">Belongs to the N(4)/N(6)-methyltransferase family.</text>
</comment>
<gene>
    <name evidence="8" type="ORF">A3840_08830</name>
</gene>
<dbReference type="EC" id="2.1.1.-" evidence="5"/>
<sequence>MSTTKVAVEQPPIVTEALADGRVTLHCGDCRDAIRLIPDNSIDAIVTDPPYALVSIQKRFGKPGSKPAKDVYGRGAAGFMGKTWDTGEVAFSDEFWAECLRVLKPGGHVVAFSGTRTYHRMAVAIEDAGFEPRDMLLWHYGSGFPKSHDVSKAIDKAAGAERTKVRDYNPRNPKATGGGKDGAEGATRPWIEAAIARGYHEKDGDEPATPQAAEWQGWGTALKPATEPIMLARKPLDGTVASNVLEHGTGALNIDGARIKAADSQLAEKYASVQNAGSRQNSIFGADIRDRAGATPHELGRWPANVILEGSDEVTDAFPDGASRFFYSAKADAEDRLGSKHPTVKPVDLMQWLCRLITPPGGTILDPFAGSGSTGEAALREGFSAVLCERETEYQADIKERIRLALSGPLERRARIASRRPQAGMGGLFGDNDNAPPRERSLQQRNRSTNRNALEAE</sequence>
<dbReference type="InterPro" id="IPR001091">
    <property type="entry name" value="RM_Methyltransferase"/>
</dbReference>
<feature type="compositionally biased region" description="Polar residues" evidence="6">
    <location>
        <begin position="443"/>
        <end position="457"/>
    </location>
</feature>
<dbReference type="Gene3D" id="3.40.50.150">
    <property type="entry name" value="Vaccinia Virus protein VP39"/>
    <property type="match status" value="1"/>
</dbReference>
<evidence type="ECO:0000256" key="4">
    <source>
        <dbReference type="ARBA" id="ARBA00047942"/>
    </source>
</evidence>
<evidence type="ECO:0000313" key="9">
    <source>
        <dbReference type="Proteomes" id="UP000078389"/>
    </source>
</evidence>
<evidence type="ECO:0000313" key="8">
    <source>
        <dbReference type="EMBL" id="OAM77721.1"/>
    </source>
</evidence>
<dbReference type="STRING" id="1770058.A3840_08830"/>
<dbReference type="PROSITE" id="PS00092">
    <property type="entry name" value="N6_MTASE"/>
    <property type="match status" value="1"/>
</dbReference>
<evidence type="ECO:0000256" key="3">
    <source>
        <dbReference type="ARBA" id="ARBA00022679"/>
    </source>
</evidence>
<accession>A0A178HY23</accession>
<dbReference type="InterPro" id="IPR002941">
    <property type="entry name" value="DNA_methylase_N4/N6"/>
</dbReference>
<feature type="domain" description="DNA methylase N-4/N-6" evidence="7">
    <location>
        <begin position="42"/>
        <end position="399"/>
    </location>
</feature>
<evidence type="ECO:0000259" key="7">
    <source>
        <dbReference type="Pfam" id="PF01555"/>
    </source>
</evidence>
<name>A0A178HY23_9HYPH</name>
<keyword evidence="9" id="KW-1185">Reference proteome</keyword>
<evidence type="ECO:0000256" key="6">
    <source>
        <dbReference type="SAM" id="MobiDB-lite"/>
    </source>
</evidence>
<dbReference type="GO" id="GO:0003677">
    <property type="term" value="F:DNA binding"/>
    <property type="evidence" value="ECO:0007669"/>
    <property type="project" value="InterPro"/>
</dbReference>
<organism evidence="8 9">
    <name type="scientific">Devosia elaeis</name>
    <dbReference type="NCBI Taxonomy" id="1770058"/>
    <lineage>
        <taxon>Bacteria</taxon>
        <taxon>Pseudomonadati</taxon>
        <taxon>Pseudomonadota</taxon>
        <taxon>Alphaproteobacteria</taxon>
        <taxon>Hyphomicrobiales</taxon>
        <taxon>Devosiaceae</taxon>
        <taxon>Devosia</taxon>
    </lineage>
</organism>
<dbReference type="AlphaFoldDB" id="A0A178HY23"/>
<dbReference type="Proteomes" id="UP000078389">
    <property type="component" value="Unassembled WGS sequence"/>
</dbReference>
<dbReference type="RefSeq" id="WP_067455003.1">
    <property type="nucleotide sequence ID" value="NZ_LVVY01000079.1"/>
</dbReference>
<evidence type="ECO:0000256" key="5">
    <source>
        <dbReference type="RuleBase" id="RU362026"/>
    </source>
</evidence>
<comment type="catalytic activity">
    <reaction evidence="4">
        <text>a 2'-deoxyadenosine in DNA + S-adenosyl-L-methionine = an N(6)-methyl-2'-deoxyadenosine in DNA + S-adenosyl-L-homocysteine + H(+)</text>
        <dbReference type="Rhea" id="RHEA:15197"/>
        <dbReference type="Rhea" id="RHEA-COMP:12418"/>
        <dbReference type="Rhea" id="RHEA-COMP:12419"/>
        <dbReference type="ChEBI" id="CHEBI:15378"/>
        <dbReference type="ChEBI" id="CHEBI:57856"/>
        <dbReference type="ChEBI" id="CHEBI:59789"/>
        <dbReference type="ChEBI" id="CHEBI:90615"/>
        <dbReference type="ChEBI" id="CHEBI:90616"/>
        <dbReference type="EC" id="2.1.1.72"/>
    </reaction>
</comment>
<dbReference type="InterPro" id="IPR002052">
    <property type="entry name" value="DNA_methylase_N6_adenine_CS"/>
</dbReference>
<proteinExistence type="inferred from homology"/>
<feature type="region of interest" description="Disordered" evidence="6">
    <location>
        <begin position="416"/>
        <end position="457"/>
    </location>
</feature>
<protein>
    <recommendedName>
        <fullName evidence="5">Methyltransferase</fullName>
        <ecNumber evidence="5">2.1.1.-</ecNumber>
    </recommendedName>
</protein>
<reference evidence="8 9" key="1">
    <citation type="submission" date="2016-03" db="EMBL/GenBank/DDBJ databases">
        <title>Genome sequencing of Devosia sp. S37.</title>
        <authorList>
            <person name="Mohd Nor M."/>
        </authorList>
    </citation>
    <scope>NUCLEOTIDE SEQUENCE [LARGE SCALE GENOMIC DNA]</scope>
    <source>
        <strain evidence="8 9">S37</strain>
    </source>
</reference>
<dbReference type="EMBL" id="LVVY01000079">
    <property type="protein sequence ID" value="OAM77721.1"/>
    <property type="molecule type" value="Genomic_DNA"/>
</dbReference>
<dbReference type="GO" id="GO:0009007">
    <property type="term" value="F:site-specific DNA-methyltransferase (adenine-specific) activity"/>
    <property type="evidence" value="ECO:0007669"/>
    <property type="project" value="UniProtKB-EC"/>
</dbReference>
<keyword evidence="3" id="KW-0808">Transferase</keyword>
<dbReference type="GO" id="GO:0032259">
    <property type="term" value="P:methylation"/>
    <property type="evidence" value="ECO:0007669"/>
    <property type="project" value="UniProtKB-KW"/>
</dbReference>
<evidence type="ECO:0000256" key="1">
    <source>
        <dbReference type="ARBA" id="ARBA00006594"/>
    </source>
</evidence>